<evidence type="ECO:0000259" key="1">
    <source>
        <dbReference type="Pfam" id="PF05729"/>
    </source>
</evidence>
<organism evidence="2 3">
    <name type="scientific">Stichopus japonicus</name>
    <name type="common">Sea cucumber</name>
    <dbReference type="NCBI Taxonomy" id="307972"/>
    <lineage>
        <taxon>Eukaryota</taxon>
        <taxon>Metazoa</taxon>
        <taxon>Echinodermata</taxon>
        <taxon>Eleutherozoa</taxon>
        <taxon>Echinozoa</taxon>
        <taxon>Holothuroidea</taxon>
        <taxon>Aspidochirotacea</taxon>
        <taxon>Aspidochirotida</taxon>
        <taxon>Stichopodidae</taxon>
        <taxon>Apostichopus</taxon>
    </lineage>
</organism>
<dbReference type="AlphaFoldDB" id="A0A2G8JWD1"/>
<dbReference type="Proteomes" id="UP000230750">
    <property type="component" value="Unassembled WGS sequence"/>
</dbReference>
<keyword evidence="3" id="KW-1185">Reference proteome</keyword>
<dbReference type="InterPro" id="IPR027417">
    <property type="entry name" value="P-loop_NTPase"/>
</dbReference>
<proteinExistence type="predicted"/>
<reference evidence="2 3" key="1">
    <citation type="journal article" date="2017" name="PLoS Biol.">
        <title>The sea cucumber genome provides insights into morphological evolution and visceral regeneration.</title>
        <authorList>
            <person name="Zhang X."/>
            <person name="Sun L."/>
            <person name="Yuan J."/>
            <person name="Sun Y."/>
            <person name="Gao Y."/>
            <person name="Zhang L."/>
            <person name="Li S."/>
            <person name="Dai H."/>
            <person name="Hamel J.F."/>
            <person name="Liu C."/>
            <person name="Yu Y."/>
            <person name="Liu S."/>
            <person name="Lin W."/>
            <person name="Guo K."/>
            <person name="Jin S."/>
            <person name="Xu P."/>
            <person name="Storey K.B."/>
            <person name="Huan P."/>
            <person name="Zhang T."/>
            <person name="Zhou Y."/>
            <person name="Zhang J."/>
            <person name="Lin C."/>
            <person name="Li X."/>
            <person name="Xing L."/>
            <person name="Huo D."/>
            <person name="Sun M."/>
            <person name="Wang L."/>
            <person name="Mercier A."/>
            <person name="Li F."/>
            <person name="Yang H."/>
            <person name="Xiang J."/>
        </authorList>
    </citation>
    <scope>NUCLEOTIDE SEQUENCE [LARGE SCALE GENOMIC DNA]</scope>
    <source>
        <strain evidence="2">Shaxun</strain>
        <tissue evidence="2">Muscle</tissue>
    </source>
</reference>
<evidence type="ECO:0000313" key="3">
    <source>
        <dbReference type="Proteomes" id="UP000230750"/>
    </source>
</evidence>
<dbReference type="OrthoDB" id="120976at2759"/>
<name>A0A2G8JWD1_STIJA</name>
<feature type="domain" description="NACHT" evidence="1">
    <location>
        <begin position="87"/>
        <end position="238"/>
    </location>
</feature>
<dbReference type="STRING" id="307972.A0A2G8JWD1"/>
<sequence length="540" mass="61937">MERLTVQDKKSILISSLKRRYKLQYDAIQPIPYIKDRLYCVDKVFVEGGTEIYIVKGATKEIEGPWVRVDSYKDIFTDPRMKAKRRIIEAEAGYGKSTVTLQLAYDWCNEVKDSPFKDVEIIILLRLRQLNSKISIYQAIKLFLAPSDPRIKSSDIKDIIESCSSVKVLLDGYDEFPDRDGDTGSDVGRIITSNLLGNIDVTLTTRYLPKDYDKANTKRVRLVGFDAKARDQYIRKAVTGEDDESVAIIKRALQANPILDDLCQVPLIFVMFSHMTHEKTHFQKFKSVTEFFSYMIQCFHSHLSNKSLAKSAKAYNIEYAVKYKELSKVAFEGLCGENQQLSWRKDGLCTRLGQGFCQHYIAVGILVEEEVSAVTNEQTSATDIQTRTEVRFYHQLFCEWFASFRLVEVVAATRNASELKNVLDKVDPFNLQYLYRFTCGISSAVGKRIIEYLKSRKDGDKFAILCILEQTGEVDGIKDTVRDLCSEQVKIRYNDSKLLRRSTIQLLEIASRFDVSMFIENSFVTLVSVNYTKKNMMLTD</sequence>
<accession>A0A2G8JWD1</accession>
<dbReference type="PANTHER" id="PTHR46312:SF2">
    <property type="entry name" value="NUCLEOTIDE-BINDING OLIGOMERIZATION DOMAIN-CONTAINING PROTEIN 2-LIKE"/>
    <property type="match status" value="1"/>
</dbReference>
<evidence type="ECO:0000313" key="2">
    <source>
        <dbReference type="EMBL" id="PIK40054.1"/>
    </source>
</evidence>
<dbReference type="Gene3D" id="3.40.50.300">
    <property type="entry name" value="P-loop containing nucleotide triphosphate hydrolases"/>
    <property type="match status" value="1"/>
</dbReference>
<dbReference type="EMBL" id="MRZV01001169">
    <property type="protein sequence ID" value="PIK40054.1"/>
    <property type="molecule type" value="Genomic_DNA"/>
</dbReference>
<dbReference type="Pfam" id="PF05729">
    <property type="entry name" value="NACHT"/>
    <property type="match status" value="1"/>
</dbReference>
<protein>
    <recommendedName>
        <fullName evidence="1">NACHT domain-containing protein</fullName>
    </recommendedName>
</protein>
<dbReference type="InterPro" id="IPR007111">
    <property type="entry name" value="NACHT_NTPase"/>
</dbReference>
<dbReference type="PANTHER" id="PTHR46312">
    <property type="entry name" value="NACHT DOMAIN-CONTAINING PROTEIN"/>
    <property type="match status" value="1"/>
</dbReference>
<comment type="caution">
    <text evidence="2">The sequence shown here is derived from an EMBL/GenBank/DDBJ whole genome shotgun (WGS) entry which is preliminary data.</text>
</comment>
<gene>
    <name evidence="2" type="ORF">BSL78_23098</name>
</gene>